<gene>
    <name evidence="2" type="primary">dnaC</name>
    <name evidence="2" type="ORF">LFWB_7000</name>
</gene>
<dbReference type="InterPro" id="IPR027417">
    <property type="entry name" value="P-loop_NTPase"/>
</dbReference>
<dbReference type="AlphaFoldDB" id="A0A975FKR7"/>
<dbReference type="CDD" id="cd00009">
    <property type="entry name" value="AAA"/>
    <property type="match status" value="1"/>
</dbReference>
<feature type="domain" description="IstB-like ATP-binding" evidence="1">
    <location>
        <begin position="120"/>
        <end position="237"/>
    </location>
</feature>
<proteinExistence type="predicted"/>
<dbReference type="KEGG" id="pluf:LFWB_7000"/>
<protein>
    <submittedName>
        <fullName evidence="2">DNA replication protein</fullName>
    </submittedName>
</protein>
<dbReference type="SUPFAM" id="SSF52540">
    <property type="entry name" value="P-loop containing nucleoside triphosphate hydrolases"/>
    <property type="match status" value="1"/>
</dbReference>
<dbReference type="PANTHER" id="PTHR30050">
    <property type="entry name" value="CHROMOSOMAL REPLICATION INITIATOR PROTEIN DNAA"/>
    <property type="match status" value="1"/>
</dbReference>
<dbReference type="InterPro" id="IPR002611">
    <property type="entry name" value="IstB_ATP-bd"/>
</dbReference>
<dbReference type="PANTHER" id="PTHR30050:SF8">
    <property type="entry name" value="PRIMOSOMAL PROTEIN DNAI"/>
    <property type="match status" value="1"/>
</dbReference>
<organism evidence="2 3">
    <name type="scientific">Loofah witches'-broom phytoplasma</name>
    <dbReference type="NCBI Taxonomy" id="35773"/>
    <lineage>
        <taxon>Bacteria</taxon>
        <taxon>Bacillati</taxon>
        <taxon>Mycoplasmatota</taxon>
        <taxon>Mollicutes</taxon>
        <taxon>Acholeplasmatales</taxon>
        <taxon>Acholeplasmataceae</taxon>
        <taxon>Candidatus Phytoplasma</taxon>
        <taxon>16SrVIII (Loofah witches'-broom group)</taxon>
    </lineage>
</organism>
<evidence type="ECO:0000313" key="3">
    <source>
        <dbReference type="Proteomes" id="UP000672038"/>
    </source>
</evidence>
<name>A0A975FKR7_LOWBP</name>
<evidence type="ECO:0000313" key="2">
    <source>
        <dbReference type="EMBL" id="QTX03253.1"/>
    </source>
</evidence>
<dbReference type="Pfam" id="PF01695">
    <property type="entry name" value="IstB_IS21"/>
    <property type="match status" value="1"/>
</dbReference>
<dbReference type="Proteomes" id="UP000672038">
    <property type="component" value="Chromosome"/>
</dbReference>
<dbReference type="EMBL" id="CP054393">
    <property type="protein sequence ID" value="QTX03253.1"/>
    <property type="molecule type" value="Genomic_DNA"/>
</dbReference>
<dbReference type="Gene3D" id="3.40.50.300">
    <property type="entry name" value="P-loop containing nucleotide triphosphate hydrolases"/>
    <property type="match status" value="1"/>
</dbReference>
<keyword evidence="3" id="KW-1185">Reference proteome</keyword>
<dbReference type="RefSeq" id="WP_210954677.1">
    <property type="nucleotide sequence ID" value="NZ_CP054393.1"/>
</dbReference>
<dbReference type="GO" id="GO:0006260">
    <property type="term" value="P:DNA replication"/>
    <property type="evidence" value="ECO:0007669"/>
    <property type="project" value="TreeGrafter"/>
</dbReference>
<reference evidence="2" key="1">
    <citation type="submission" date="2020-06" db="EMBL/GenBank/DDBJ databases">
        <title>Complete genome sequence of Candidatus Phytoplasma luffae NCHU2019.</title>
        <authorList>
            <person name="Cho S.-T."/>
            <person name="Tan C.-M."/>
            <person name="Li J.-R."/>
            <person name="Chien Y.-Y."/>
            <person name="Chiu Y.-C."/>
            <person name="Yang J.-Y."/>
            <person name="Kuo C.-H."/>
        </authorList>
    </citation>
    <scope>NUCLEOTIDE SEQUENCE</scope>
    <source>
        <strain evidence="2">NCHU2019</strain>
    </source>
</reference>
<accession>A0A975FKR7</accession>
<dbReference type="GO" id="GO:0005524">
    <property type="term" value="F:ATP binding"/>
    <property type="evidence" value="ECO:0007669"/>
    <property type="project" value="InterPro"/>
</dbReference>
<evidence type="ECO:0000259" key="1">
    <source>
        <dbReference type="Pfam" id="PF01695"/>
    </source>
</evidence>
<sequence>MCSIFESNLKKMRDFIQKNKETKDLKMKDEEVIIVYNYLHNKDKKNIPGYKMVLKKTPTITIIYQATHESEQIEFENELYRKHLFFNHNFNLDNFLLADFKKDSIIRKKVFTHVKDIIKNFSKIEKGLYLYGGIGTGKSFLLKCLAKNLIEKKIPILFIYFPDLVRQFKNIWANNDIIEKKIHLLKNISCLFLDDLGSENMNILFRDEVLLPLLHYRCENKMPTFFSSNFDLESLDKYLNSFTDYSNGIKAFKIISKIKQMTFLYNLDL</sequence>